<dbReference type="PANTHER" id="PTHR32039">
    <property type="entry name" value="MAGNESIUM-CHELATASE SUBUNIT CHLI"/>
    <property type="match status" value="1"/>
</dbReference>
<dbReference type="InterPro" id="IPR041628">
    <property type="entry name" value="ChlI/MoxR_AAA_lid"/>
</dbReference>
<protein>
    <recommendedName>
        <fullName evidence="5">Mg-protoporphyrin IX chelatase</fullName>
    </recommendedName>
</protein>
<evidence type="ECO:0000259" key="7">
    <source>
        <dbReference type="SMART" id="SM00382"/>
    </source>
</evidence>
<dbReference type="Gene3D" id="1.10.8.80">
    <property type="entry name" value="Magnesium chelatase subunit I, C-Terminal domain"/>
    <property type="match status" value="1"/>
</dbReference>
<comment type="function">
    <text evidence="6">Involved in bacteriochlorophyll biosynthesis; introduces a magnesium ion into protoporphyrin IX to yield Mg-protoporphyrin IX.</text>
</comment>
<gene>
    <name evidence="8" type="ORF">ENW96_06975</name>
</gene>
<keyword evidence="4" id="KW-0067">ATP-binding</keyword>
<reference evidence="8" key="1">
    <citation type="journal article" date="2020" name="mSystems">
        <title>Genome- and Community-Level Interaction Insights into Carbon Utilization and Element Cycling Functions of Hydrothermarchaeota in Hydrothermal Sediment.</title>
        <authorList>
            <person name="Zhou Z."/>
            <person name="Liu Y."/>
            <person name="Xu W."/>
            <person name="Pan J."/>
            <person name="Luo Z.H."/>
            <person name="Li M."/>
        </authorList>
    </citation>
    <scope>NUCLEOTIDE SEQUENCE [LARGE SCALE GENOMIC DNA]</scope>
    <source>
        <strain evidence="8">SpSt-897</strain>
    </source>
</reference>
<dbReference type="Pfam" id="PF17863">
    <property type="entry name" value="AAA_lid_2"/>
    <property type="match status" value="1"/>
</dbReference>
<evidence type="ECO:0000256" key="6">
    <source>
        <dbReference type="ARBA" id="ARBA00053551"/>
    </source>
</evidence>
<name>A0A7C3V7G6_9BACT</name>
<dbReference type="GO" id="GO:0005524">
    <property type="term" value="F:ATP binding"/>
    <property type="evidence" value="ECO:0007669"/>
    <property type="project" value="UniProtKB-KW"/>
</dbReference>
<dbReference type="SMART" id="SM00382">
    <property type="entry name" value="AAA"/>
    <property type="match status" value="1"/>
</dbReference>
<sequence>MMKRPVFPFVAIVGQEKMKLALILNVINPTLSGVLIRGEKGTAKSTAVRALADILPAIEVVQDCPFQLYPGEDLEVCRGCPQIECSRRVLNHEPIPTVTRKIWVVELPVGATEDRVVGTMDLEHALKKGEKQIEPGLLAAAHRGILYVDEVNLLDDHVVDVLLDSAGMGVNTIEREGVSFSHPARFTLVGTMNPEEGELRPQLLDRFGLCVHIAGITDPALRVTIMERRLAYDENPEAFCQQWEEASRQLVAQIETARQFYPRVTIGQPLLYEIASYCLDVGVDGHRGDIVILKAAKTLAAFAGRLAVTKEDIDTAAELALPHRVRRQPLQDIVVDVRSRRQQVQGTA</sequence>
<dbReference type="InterPro" id="IPR000523">
    <property type="entry name" value="Mg_chelatse_chII-like_cat_dom"/>
</dbReference>
<dbReference type="PANTHER" id="PTHR32039:SF9">
    <property type="entry name" value="MAGNESIUM-CHELATASE SUBUNIT CHLI-2, CHLOROPLASTIC"/>
    <property type="match status" value="1"/>
</dbReference>
<comment type="caution">
    <text evidence="8">The sequence shown here is derived from an EMBL/GenBank/DDBJ whole genome shotgun (WGS) entry which is preliminary data.</text>
</comment>
<organism evidence="8">
    <name type="scientific">Desulfobacca acetoxidans</name>
    <dbReference type="NCBI Taxonomy" id="60893"/>
    <lineage>
        <taxon>Bacteria</taxon>
        <taxon>Pseudomonadati</taxon>
        <taxon>Thermodesulfobacteriota</taxon>
        <taxon>Desulfobaccia</taxon>
        <taxon>Desulfobaccales</taxon>
        <taxon>Desulfobaccaceae</taxon>
        <taxon>Desulfobacca</taxon>
    </lineage>
</organism>
<comment type="similarity">
    <text evidence="2">Belongs to the Mg-chelatase subunits D/I family.</text>
</comment>
<dbReference type="Gene3D" id="3.40.50.300">
    <property type="entry name" value="P-loop containing nucleotide triphosphate hydrolases"/>
    <property type="match status" value="1"/>
</dbReference>
<feature type="domain" description="AAA+ ATPase" evidence="7">
    <location>
        <begin position="30"/>
        <end position="217"/>
    </location>
</feature>
<evidence type="ECO:0000313" key="8">
    <source>
        <dbReference type="EMBL" id="HGF34119.1"/>
    </source>
</evidence>
<dbReference type="Pfam" id="PF01078">
    <property type="entry name" value="Mg_chelatase"/>
    <property type="match status" value="1"/>
</dbReference>
<evidence type="ECO:0000256" key="1">
    <source>
        <dbReference type="ARBA" id="ARBA00004800"/>
    </source>
</evidence>
<evidence type="ECO:0000256" key="5">
    <source>
        <dbReference type="ARBA" id="ARBA00030759"/>
    </source>
</evidence>
<dbReference type="InterPro" id="IPR045006">
    <property type="entry name" value="CHLI-like"/>
</dbReference>
<accession>A0A7C3V7G6</accession>
<evidence type="ECO:0000256" key="2">
    <source>
        <dbReference type="ARBA" id="ARBA00005799"/>
    </source>
</evidence>
<evidence type="ECO:0000256" key="4">
    <source>
        <dbReference type="ARBA" id="ARBA00022840"/>
    </source>
</evidence>
<dbReference type="EMBL" id="DTMF01000176">
    <property type="protein sequence ID" value="HGF34119.1"/>
    <property type="molecule type" value="Genomic_DNA"/>
</dbReference>
<proteinExistence type="inferred from homology"/>
<comment type="pathway">
    <text evidence="1">Porphyrin-containing compound metabolism; bacteriochlorophyll biosynthesis.</text>
</comment>
<dbReference type="AlphaFoldDB" id="A0A7C3V7G6"/>
<dbReference type="SUPFAM" id="SSF52540">
    <property type="entry name" value="P-loop containing nucleoside triphosphate hydrolases"/>
    <property type="match status" value="1"/>
</dbReference>
<evidence type="ECO:0000256" key="3">
    <source>
        <dbReference type="ARBA" id="ARBA00022741"/>
    </source>
</evidence>
<dbReference type="InterPro" id="IPR003593">
    <property type="entry name" value="AAA+_ATPase"/>
</dbReference>
<keyword evidence="3" id="KW-0547">Nucleotide-binding</keyword>
<dbReference type="InterPro" id="IPR027417">
    <property type="entry name" value="P-loop_NTPase"/>
</dbReference>